<dbReference type="AlphaFoldDB" id="A0A7N0U9H2"/>
<dbReference type="Gramene" id="Kaladp0058s0435.1.v1.1">
    <property type="protein sequence ID" value="Kaladp0058s0435.1.v1.1.CDS.1"/>
    <property type="gene ID" value="Kaladp0058s0435.v1.1"/>
</dbReference>
<accession>A0A7N0U9H2</accession>
<protein>
    <submittedName>
        <fullName evidence="1">Uncharacterized protein</fullName>
    </submittedName>
</protein>
<evidence type="ECO:0000313" key="2">
    <source>
        <dbReference type="Proteomes" id="UP000594263"/>
    </source>
</evidence>
<evidence type="ECO:0000313" key="1">
    <source>
        <dbReference type="EnsemblPlants" id="Kaladp0058s0435.1.v1.1.CDS.1"/>
    </source>
</evidence>
<proteinExistence type="predicted"/>
<dbReference type="Proteomes" id="UP000594263">
    <property type="component" value="Unplaced"/>
</dbReference>
<sequence>MKWLFELRFSLCNLNTPVHTIFIKVSLMRSCGQHASRIVWHRQGDSVVRLDDMSRVWRRKIRRRNP</sequence>
<keyword evidence="2" id="KW-1185">Reference proteome</keyword>
<organism evidence="1 2">
    <name type="scientific">Kalanchoe fedtschenkoi</name>
    <name type="common">Lavender scallops</name>
    <name type="synonym">South American air plant</name>
    <dbReference type="NCBI Taxonomy" id="63787"/>
    <lineage>
        <taxon>Eukaryota</taxon>
        <taxon>Viridiplantae</taxon>
        <taxon>Streptophyta</taxon>
        <taxon>Embryophyta</taxon>
        <taxon>Tracheophyta</taxon>
        <taxon>Spermatophyta</taxon>
        <taxon>Magnoliopsida</taxon>
        <taxon>eudicotyledons</taxon>
        <taxon>Gunneridae</taxon>
        <taxon>Pentapetalae</taxon>
        <taxon>Saxifragales</taxon>
        <taxon>Crassulaceae</taxon>
        <taxon>Kalanchoe</taxon>
    </lineage>
</organism>
<dbReference type="EnsemblPlants" id="Kaladp0058s0435.1.v1.1">
    <property type="protein sequence ID" value="Kaladp0058s0435.1.v1.1.CDS.1"/>
    <property type="gene ID" value="Kaladp0058s0435.v1.1"/>
</dbReference>
<name>A0A7N0U9H2_KALFE</name>
<reference evidence="1" key="1">
    <citation type="submission" date="2021-01" db="UniProtKB">
        <authorList>
            <consortium name="EnsemblPlants"/>
        </authorList>
    </citation>
    <scope>IDENTIFICATION</scope>
</reference>